<evidence type="ECO:0008006" key="3">
    <source>
        <dbReference type="Google" id="ProtNLM"/>
    </source>
</evidence>
<protein>
    <recommendedName>
        <fullName evidence="3">Tesmin/TSO1-like CXC domain-containing protein</fullName>
    </recommendedName>
</protein>
<proteinExistence type="predicted"/>
<dbReference type="OrthoDB" id="8356344at2759"/>
<accession>A0A9N9QRB8</accession>
<dbReference type="PANTHER" id="PTHR35385:SF2">
    <property type="entry name" value="PROTEIN B, PUTATIVE-RELATED"/>
    <property type="match status" value="1"/>
</dbReference>
<evidence type="ECO:0000313" key="2">
    <source>
        <dbReference type="Proteomes" id="UP001152799"/>
    </source>
</evidence>
<evidence type="ECO:0000313" key="1">
    <source>
        <dbReference type="EMBL" id="CAG9770015.1"/>
    </source>
</evidence>
<organism evidence="1 2">
    <name type="scientific">Ceutorhynchus assimilis</name>
    <name type="common">cabbage seed weevil</name>
    <dbReference type="NCBI Taxonomy" id="467358"/>
    <lineage>
        <taxon>Eukaryota</taxon>
        <taxon>Metazoa</taxon>
        <taxon>Ecdysozoa</taxon>
        <taxon>Arthropoda</taxon>
        <taxon>Hexapoda</taxon>
        <taxon>Insecta</taxon>
        <taxon>Pterygota</taxon>
        <taxon>Neoptera</taxon>
        <taxon>Endopterygota</taxon>
        <taxon>Coleoptera</taxon>
        <taxon>Polyphaga</taxon>
        <taxon>Cucujiformia</taxon>
        <taxon>Curculionidae</taxon>
        <taxon>Ceutorhynchinae</taxon>
        <taxon>Ceutorhynchus</taxon>
    </lineage>
</organism>
<gene>
    <name evidence="1" type="ORF">CEUTPL_LOCUS10483</name>
</gene>
<dbReference type="Gene3D" id="3.40.50.1010">
    <property type="entry name" value="5'-nuclease"/>
    <property type="match status" value="1"/>
</dbReference>
<dbReference type="SUPFAM" id="SSF88723">
    <property type="entry name" value="PIN domain-like"/>
    <property type="match status" value="1"/>
</dbReference>
<dbReference type="InterPro" id="IPR029060">
    <property type="entry name" value="PIN-like_dom_sf"/>
</dbReference>
<sequence>MEKLLSLPRNYEYSYFKAELNGRTSFRIKSVFNEEDCVKWLNEFGDEQLVTWKILTTFPRAGRVNSYKSVWRCQHNVYPKIKMHNSNSKHTECQAKVTLFLKRYLKGSRSKDPEYHLNKDWPFFVELQPSHNHPLEAASALVHRPVSNEVKEKLLGLFHCGHSASSAREALKLELFINDVENYHVNSADGKYLPSLSKIQHFLNNEYNKQYGSKSEDNLEILKKLINEFNENDSDGKAIFGLHNNHKYVALCTPIMARVTTVKEKGILTFMDSSKKRKDGKHILLKDETSVTVHEKCRKIYNKQSYIDAALAEQSSKPSASRRSNQPLFDFKGHCLFCGKDASDQFIESHKKLNQSRREKVHEVTKLDFKQKVIDAAKTTRKSDEWSNAVVFRIENEIDLIAAEGRYHGSCCKNYFGEYVQSGTKRGRPEDEEVTAAVDYICRYLEANEDQCQFVLSDILKDYKQSLMRAMKSSGGLSRGRGITDSTLAKWVATMPTIMEVSQQVESFCGVSFCTTEQHVDARLSRITRDNSDCKKFVDWFLCHNPFPVGEYVMSLSTGVIGDENVNCHLSDQIGSSSLESIIGSNFGQVKFSRKKRVLPMRGFTSSVKLHNEVVPVDLYTIFRRISFHKKTEYELKNYFTYELAPYPPSSFDEQGMMRKSRKSVFYDLFNPVETPSNIGSALYVIDGGFLLHRVPWELRERFSSILNKYVEYVKKYFGSRSIIVFDGYPDDPGEKSTKSAERLRRNKFMAANVKFDESMLLTISKDKFLSNEGNKKRMISMLIKKFSEENISVEQAAEDADITIVRRAMENATHSECVVVVGEDIDLLGEQVIAALYAGSLLRSSSLNEIRFKLFTKSLVQNNFNLATLPATEEAARLHSMRAFLQVNLWNGHDMDPVQWGWKITKHGLLPVPSTAEQAPQELLNNTACKCSKGCRNACGCRKQGMKCSPICYNCRGASCSNTPDEIIDDTNLMDDEVKLSETDDELDELPDDEDLKVDQLIQSASTSKRSKFN</sequence>
<dbReference type="Proteomes" id="UP001152799">
    <property type="component" value="Chromosome 6"/>
</dbReference>
<keyword evidence="2" id="KW-1185">Reference proteome</keyword>
<reference evidence="1" key="1">
    <citation type="submission" date="2022-01" db="EMBL/GenBank/DDBJ databases">
        <authorList>
            <person name="King R."/>
        </authorList>
    </citation>
    <scope>NUCLEOTIDE SEQUENCE</scope>
</reference>
<dbReference type="AlphaFoldDB" id="A0A9N9QRB8"/>
<name>A0A9N9QRB8_9CUCU</name>
<dbReference type="EMBL" id="OU892282">
    <property type="protein sequence ID" value="CAG9770015.1"/>
    <property type="molecule type" value="Genomic_DNA"/>
</dbReference>
<dbReference type="PANTHER" id="PTHR35385">
    <property type="entry name" value="PROTEIN B, PUTATIVE-RELATED-RELATED"/>
    <property type="match status" value="1"/>
</dbReference>